<keyword evidence="3" id="KW-1185">Reference proteome</keyword>
<organism evidence="2 3">
    <name type="scientific">Haloglomus irregulare</name>
    <dbReference type="NCBI Taxonomy" id="2234134"/>
    <lineage>
        <taxon>Archaea</taxon>
        <taxon>Methanobacteriati</taxon>
        <taxon>Methanobacteriota</taxon>
        <taxon>Stenosarchaea group</taxon>
        <taxon>Halobacteria</taxon>
        <taxon>Halobacteriales</taxon>
        <taxon>Natronomonadaceae</taxon>
        <taxon>Haloglomus</taxon>
    </lineage>
</organism>
<dbReference type="Proteomes" id="UP000319894">
    <property type="component" value="Unassembled WGS sequence"/>
</dbReference>
<dbReference type="InParanoid" id="A0A554NEL9"/>
<keyword evidence="1" id="KW-0472">Membrane</keyword>
<reference evidence="2 3" key="1">
    <citation type="submission" date="2018-06" db="EMBL/GenBank/DDBJ databases">
        <title>Natronomonas sp. F16-60 a new haloarchaeon isolated from a solar saltern of Isla Cristina, Huelva, Spain.</title>
        <authorList>
            <person name="Duran-Viseras A."/>
            <person name="Sanchez-Porro C."/>
            <person name="Ventosa A."/>
        </authorList>
    </citation>
    <scope>NUCLEOTIDE SEQUENCE [LARGE SCALE GENOMIC DNA]</scope>
    <source>
        <strain evidence="2 3">F16-60</strain>
    </source>
</reference>
<name>A0A554NEL9_9EURY</name>
<evidence type="ECO:0000256" key="1">
    <source>
        <dbReference type="SAM" id="Phobius"/>
    </source>
</evidence>
<dbReference type="RefSeq" id="WP_144260322.1">
    <property type="nucleotide sequence ID" value="NZ_QMDX01000001.1"/>
</dbReference>
<evidence type="ECO:0000313" key="2">
    <source>
        <dbReference type="EMBL" id="TSD15847.1"/>
    </source>
</evidence>
<evidence type="ECO:0000313" key="3">
    <source>
        <dbReference type="Proteomes" id="UP000319894"/>
    </source>
</evidence>
<comment type="caution">
    <text evidence="2">The sequence shown here is derived from an EMBL/GenBank/DDBJ whole genome shotgun (WGS) entry which is preliminary data.</text>
</comment>
<feature type="transmembrane region" description="Helical" evidence="1">
    <location>
        <begin position="39"/>
        <end position="59"/>
    </location>
</feature>
<sequence>MAPPSRPPGSVVSVVGFVATLAYVTTTVAGRAAGGTVPFAPLLAGLGPLTRFLAVYTFAPGPL</sequence>
<dbReference type="AlphaFoldDB" id="A0A554NEL9"/>
<proteinExistence type="predicted"/>
<accession>A0A554NEL9</accession>
<dbReference type="EMBL" id="QMDX01000001">
    <property type="protein sequence ID" value="TSD15847.1"/>
    <property type="molecule type" value="Genomic_DNA"/>
</dbReference>
<protein>
    <submittedName>
        <fullName evidence="2">Uncharacterized protein</fullName>
    </submittedName>
</protein>
<keyword evidence="1" id="KW-0812">Transmembrane</keyword>
<keyword evidence="1" id="KW-1133">Transmembrane helix</keyword>
<gene>
    <name evidence="2" type="ORF">DP107_01295</name>
</gene>